<dbReference type="RefSeq" id="WP_079717767.1">
    <property type="nucleotide sequence ID" value="NZ_FUYS01000008.1"/>
</dbReference>
<dbReference type="PROSITE" id="PS51257">
    <property type="entry name" value="PROKAR_LIPOPROTEIN"/>
    <property type="match status" value="1"/>
</dbReference>
<dbReference type="Pfam" id="PF12771">
    <property type="entry name" value="SusD-like_2"/>
    <property type="match status" value="2"/>
</dbReference>
<dbReference type="AlphaFoldDB" id="A0A1T5E2Q4"/>
<name>A0A1T5E2Q4_9SPHI</name>
<accession>A0A1T5E2Q4</accession>
<evidence type="ECO:0000256" key="1">
    <source>
        <dbReference type="SAM" id="SignalP"/>
    </source>
</evidence>
<protein>
    <submittedName>
        <fullName evidence="2">Starch-binding associating with outer membrane</fullName>
    </submittedName>
</protein>
<evidence type="ECO:0000313" key="3">
    <source>
        <dbReference type="Proteomes" id="UP000190541"/>
    </source>
</evidence>
<dbReference type="InterPro" id="IPR011990">
    <property type="entry name" value="TPR-like_helical_dom_sf"/>
</dbReference>
<dbReference type="Gene3D" id="1.25.40.390">
    <property type="match status" value="2"/>
</dbReference>
<proteinExistence type="predicted"/>
<gene>
    <name evidence="2" type="ORF">SAMN05660226_03112</name>
</gene>
<reference evidence="2 3" key="1">
    <citation type="submission" date="2017-02" db="EMBL/GenBank/DDBJ databases">
        <authorList>
            <person name="Peterson S.W."/>
        </authorList>
    </citation>
    <scope>NUCLEOTIDE SEQUENCE [LARGE SCALE GENOMIC DNA]</scope>
    <source>
        <strain evidence="2 3">DSM 22899</strain>
    </source>
</reference>
<organism evidence="2 3">
    <name type="scientific">Parapedobacter luteus</name>
    <dbReference type="NCBI Taxonomy" id="623280"/>
    <lineage>
        <taxon>Bacteria</taxon>
        <taxon>Pseudomonadati</taxon>
        <taxon>Bacteroidota</taxon>
        <taxon>Sphingobacteriia</taxon>
        <taxon>Sphingobacteriales</taxon>
        <taxon>Sphingobacteriaceae</taxon>
        <taxon>Parapedobacter</taxon>
    </lineage>
</organism>
<sequence length="562" mass="62990">MNKGSKLYKIIVSMLLMLSFSCKDRLVELNENPNAVAPNSANPNLMLAPVLSQAAKGYLRLGFGTVGGVMQHMQEDGWFAGYNHYQWAPENWGGWYGPLRTNELILRRAEELGWPFHAGIGLTMRAFLFGVITDLWGDAPYTEALKAGSADAITHPKYDSQEVIYLGIIEDLKAAANIFAQRNTNGIIAEYDLFYGGDAEKWHRFANSLLLRYYMRISEKLPEVARQGIESVYQTGIYIQDAADDATHDFLGTDRDNSWPTAGGFTSDDTDFRRRKPCSTLLDIMLANNDPRVPVWFQPVYCRWVADPSLTVPVDPYIRRNGVLTNIVSLTDVQYRQEIANGNTFTRHFNPNTFTTAVLDTREYVGIPPGLNAPDTYNYNPTPGQTVENQHVSQLAPIFRERTGGVLTMRLMSAAETAFILAEAALKGWSVGDAETHYNNGVLESLKAWEADNTYDAFIAQPGVAYDGTLARIMEQKWIASFAAATESWFDYRRTGLPNLTPGQAAQERYMPLRFIYGENELNNNTANLQEALGRLEPLSQDRGANSQWSKPWIVQGTGKPW</sequence>
<evidence type="ECO:0000313" key="2">
    <source>
        <dbReference type="EMBL" id="SKB78100.1"/>
    </source>
</evidence>
<dbReference type="OrthoDB" id="9766256at2"/>
<dbReference type="InterPro" id="IPR041662">
    <property type="entry name" value="SusD-like_2"/>
</dbReference>
<dbReference type="EMBL" id="FUYS01000008">
    <property type="protein sequence ID" value="SKB78100.1"/>
    <property type="molecule type" value="Genomic_DNA"/>
</dbReference>
<feature type="chain" id="PRO_5012414083" evidence="1">
    <location>
        <begin position="25"/>
        <end position="562"/>
    </location>
</feature>
<feature type="signal peptide" evidence="1">
    <location>
        <begin position="1"/>
        <end position="24"/>
    </location>
</feature>
<dbReference type="STRING" id="623280.SAMN05660226_03112"/>
<dbReference type="SUPFAM" id="SSF48452">
    <property type="entry name" value="TPR-like"/>
    <property type="match status" value="1"/>
</dbReference>
<keyword evidence="1" id="KW-0732">Signal</keyword>
<keyword evidence="3" id="KW-1185">Reference proteome</keyword>
<dbReference type="Proteomes" id="UP000190541">
    <property type="component" value="Unassembled WGS sequence"/>
</dbReference>